<organism evidence="1 2">
    <name type="scientific">Pedococcus dokdonensis</name>
    <dbReference type="NCBI Taxonomy" id="443156"/>
    <lineage>
        <taxon>Bacteria</taxon>
        <taxon>Bacillati</taxon>
        <taxon>Actinomycetota</taxon>
        <taxon>Actinomycetes</taxon>
        <taxon>Micrococcales</taxon>
        <taxon>Intrasporangiaceae</taxon>
        <taxon>Pedococcus</taxon>
    </lineage>
</organism>
<name>A0A1H0S243_9MICO</name>
<reference evidence="2" key="1">
    <citation type="submission" date="2016-10" db="EMBL/GenBank/DDBJ databases">
        <authorList>
            <person name="Varghese N."/>
            <person name="Submissions S."/>
        </authorList>
    </citation>
    <scope>NUCLEOTIDE SEQUENCE [LARGE SCALE GENOMIC DNA]</scope>
    <source>
        <strain evidence="2">DSM 22329</strain>
    </source>
</reference>
<dbReference type="PROSITE" id="PS51257">
    <property type="entry name" value="PROKAR_LIPOPROTEIN"/>
    <property type="match status" value="1"/>
</dbReference>
<proteinExistence type="predicted"/>
<evidence type="ECO:0008006" key="3">
    <source>
        <dbReference type="Google" id="ProtNLM"/>
    </source>
</evidence>
<dbReference type="STRING" id="443156.SAMN04489867_2177"/>
<dbReference type="RefSeq" id="WP_091785153.1">
    <property type="nucleotide sequence ID" value="NZ_LT629711.1"/>
</dbReference>
<dbReference type="Proteomes" id="UP000199077">
    <property type="component" value="Chromosome I"/>
</dbReference>
<dbReference type="OrthoDB" id="5196802at2"/>
<dbReference type="AlphaFoldDB" id="A0A1H0S243"/>
<evidence type="ECO:0000313" key="1">
    <source>
        <dbReference type="EMBL" id="SDP35687.1"/>
    </source>
</evidence>
<protein>
    <recommendedName>
        <fullName evidence="3">Lipoprotein</fullName>
    </recommendedName>
</protein>
<gene>
    <name evidence="1" type="ORF">SAMN04489867_2177</name>
</gene>
<sequence>MIPSLRRVGFRTFTERLALGLVVTFVTVVLAGCTDADGDISRASPASASSAQAGGSANFVARMDALLADVNQVKDPGAVVSVPARPTVVQRQHGVQTMIIRDEDAGTWTPGKYRLVVRCAGEGVLVAHLSLGGRSNIRQLDACTAATMTDAVEVQLDQPAHNSVVVIVPAGESMAAVGYQIEKVG</sequence>
<dbReference type="EMBL" id="LT629711">
    <property type="protein sequence ID" value="SDP35687.1"/>
    <property type="molecule type" value="Genomic_DNA"/>
</dbReference>
<accession>A0A1H0S243</accession>
<keyword evidence="2" id="KW-1185">Reference proteome</keyword>
<evidence type="ECO:0000313" key="2">
    <source>
        <dbReference type="Proteomes" id="UP000199077"/>
    </source>
</evidence>